<comment type="caution">
    <text evidence="14">Lacks conserved residue(s) required for the propagation of feature annotation.</text>
</comment>
<feature type="region of interest" description="Disordered" evidence="15">
    <location>
        <begin position="424"/>
        <end position="490"/>
    </location>
</feature>
<proteinExistence type="inferred from homology"/>
<evidence type="ECO:0000256" key="8">
    <source>
        <dbReference type="ARBA" id="ARBA00022729"/>
    </source>
</evidence>
<gene>
    <name evidence="19" type="ORF">E4U09_008219</name>
</gene>
<evidence type="ECO:0000256" key="16">
    <source>
        <dbReference type="SAM" id="Phobius"/>
    </source>
</evidence>
<evidence type="ECO:0000256" key="7">
    <source>
        <dbReference type="ARBA" id="ARBA00022692"/>
    </source>
</evidence>
<feature type="transmembrane region" description="Helical" evidence="16">
    <location>
        <begin position="353"/>
        <end position="376"/>
    </location>
</feature>
<reference evidence="19 20" key="1">
    <citation type="journal article" date="2020" name="bioRxiv">
        <title>Whole genome comparisons of ergot fungi reveals the divergence and evolution of species within the genus Claviceps are the result of varying mechanisms driving genome evolution and host range expansion.</title>
        <authorList>
            <person name="Wyka S.A."/>
            <person name="Mondo S.J."/>
            <person name="Liu M."/>
            <person name="Dettman J."/>
            <person name="Nalam V."/>
            <person name="Broders K.D."/>
        </authorList>
    </citation>
    <scope>NUCLEOTIDE SEQUENCE [LARGE SCALE GENOMIC DNA]</scope>
    <source>
        <strain evidence="19 20">Clav52</strain>
    </source>
</reference>
<dbReference type="SMART" id="SM00747">
    <property type="entry name" value="CFEM"/>
    <property type="match status" value="1"/>
</dbReference>
<evidence type="ECO:0000256" key="4">
    <source>
        <dbReference type="ARBA" id="ARBA00010031"/>
    </source>
</evidence>
<keyword evidence="6" id="KW-0325">Glycoprotein</keyword>
<keyword evidence="9 16" id="KW-1133">Transmembrane helix</keyword>
<keyword evidence="20" id="KW-1185">Reference proteome</keyword>
<dbReference type="GO" id="GO:0098552">
    <property type="term" value="C:side of membrane"/>
    <property type="evidence" value="ECO:0007669"/>
    <property type="project" value="UniProtKB-KW"/>
</dbReference>
<feature type="domain" description="CFEM" evidence="18">
    <location>
        <begin position="18"/>
        <end position="133"/>
    </location>
</feature>
<feature type="transmembrane region" description="Helical" evidence="16">
    <location>
        <begin position="150"/>
        <end position="173"/>
    </location>
</feature>
<name>A0A9P7QJC9_9HYPO</name>
<evidence type="ECO:0000256" key="15">
    <source>
        <dbReference type="SAM" id="MobiDB-lite"/>
    </source>
</evidence>
<evidence type="ECO:0000256" key="2">
    <source>
        <dbReference type="ARBA" id="ARBA00004589"/>
    </source>
</evidence>
<comment type="similarity">
    <text evidence="13">Belongs to the SAT4 family.</text>
</comment>
<evidence type="ECO:0000256" key="6">
    <source>
        <dbReference type="ARBA" id="ARBA00022622"/>
    </source>
</evidence>
<evidence type="ECO:0000256" key="13">
    <source>
        <dbReference type="ARBA" id="ARBA00038359"/>
    </source>
</evidence>
<feature type="signal peptide" evidence="17">
    <location>
        <begin position="1"/>
        <end position="19"/>
    </location>
</feature>
<evidence type="ECO:0000256" key="12">
    <source>
        <dbReference type="ARBA" id="ARBA00023288"/>
    </source>
</evidence>
<accession>A0A9P7QJC9</accession>
<sequence>MIRVRPLLLAWCFLGCCQAQNGYSSLATRASSTPPAYHFDVSQYLSHLPACGASCVNASITAGWCADPALCICSDKVFFNEVHGCVKSSCPHDEQSMTRNMTEAACGRPPRDKSYQYNATSIALCTITGILVFARLIFKQWFSSQRKLNLDDWLIFASVSVGLPCTIINITGLTANGLGKDAWNVSQSNLVDFARFFFIQQILYLFLMTTIKSSLIYFYLTIFPNKRVRIVLWSTFGVNIAWGITCILVTVFQCVPVENYWLRYLQQDSSGQCLNMNLLGWTNGAVSVAIDLWIIGIPLSQMRKLDLHWKKKIGAVVMFLTGTFVTVVSILRLQSLLYFYSSSNPTWDLWYTAWWSTIEINIGLICACLPAVRLLLVRMWPRVFGNTSRSTSWVSGSQHAMARQDQLRIESLVDFGPQDVLSPKKERHMEITSPTMYKSLPKEPNEPSSGMAVKPWSNNSRGAYDGREKSLPPLPLPKPLPVPPKDRYLL</sequence>
<evidence type="ECO:0000259" key="18">
    <source>
        <dbReference type="PROSITE" id="PS52012"/>
    </source>
</evidence>
<feature type="transmembrane region" description="Helical" evidence="16">
    <location>
        <begin position="313"/>
        <end position="333"/>
    </location>
</feature>
<feature type="transmembrane region" description="Helical" evidence="16">
    <location>
        <begin position="115"/>
        <end position="138"/>
    </location>
</feature>
<feature type="chain" id="PRO_5040257955" description="CFEM domain-containing protein" evidence="17">
    <location>
        <begin position="20"/>
        <end position="490"/>
    </location>
</feature>
<feature type="transmembrane region" description="Helical" evidence="16">
    <location>
        <begin position="278"/>
        <end position="301"/>
    </location>
</feature>
<evidence type="ECO:0000313" key="19">
    <source>
        <dbReference type="EMBL" id="KAG6299339.1"/>
    </source>
</evidence>
<evidence type="ECO:0000313" key="20">
    <source>
        <dbReference type="Proteomes" id="UP000707071"/>
    </source>
</evidence>
<evidence type="ECO:0000256" key="17">
    <source>
        <dbReference type="SAM" id="SignalP"/>
    </source>
</evidence>
<dbReference type="Pfam" id="PF20684">
    <property type="entry name" value="Fung_rhodopsin"/>
    <property type="match status" value="1"/>
</dbReference>
<evidence type="ECO:0000256" key="10">
    <source>
        <dbReference type="ARBA" id="ARBA00023136"/>
    </source>
</evidence>
<organism evidence="19 20">
    <name type="scientific">Claviceps aff. purpurea</name>
    <dbReference type="NCBI Taxonomy" id="1967640"/>
    <lineage>
        <taxon>Eukaryota</taxon>
        <taxon>Fungi</taxon>
        <taxon>Dikarya</taxon>
        <taxon>Ascomycota</taxon>
        <taxon>Pezizomycotina</taxon>
        <taxon>Sordariomycetes</taxon>
        <taxon>Hypocreomycetidae</taxon>
        <taxon>Hypocreales</taxon>
        <taxon>Clavicipitaceae</taxon>
        <taxon>Claviceps</taxon>
    </lineage>
</organism>
<dbReference type="GO" id="GO:0005576">
    <property type="term" value="C:extracellular region"/>
    <property type="evidence" value="ECO:0007669"/>
    <property type="project" value="UniProtKB-SubCell"/>
</dbReference>
<feature type="compositionally biased region" description="Pro residues" evidence="15">
    <location>
        <begin position="472"/>
        <end position="483"/>
    </location>
</feature>
<feature type="transmembrane region" description="Helical" evidence="16">
    <location>
        <begin position="193"/>
        <end position="218"/>
    </location>
</feature>
<keyword evidence="7 16" id="KW-0812">Transmembrane</keyword>
<evidence type="ECO:0000256" key="9">
    <source>
        <dbReference type="ARBA" id="ARBA00022989"/>
    </source>
</evidence>
<dbReference type="Proteomes" id="UP000707071">
    <property type="component" value="Unassembled WGS sequence"/>
</dbReference>
<feature type="transmembrane region" description="Helical" evidence="16">
    <location>
        <begin position="230"/>
        <end position="252"/>
    </location>
</feature>
<feature type="disulfide bond" evidence="14">
    <location>
        <begin position="73"/>
        <end position="106"/>
    </location>
</feature>
<dbReference type="InterPro" id="IPR008427">
    <property type="entry name" value="Extracellular_membr_CFEM_dom"/>
</dbReference>
<comment type="caution">
    <text evidence="19">The sequence shown here is derived from an EMBL/GenBank/DDBJ whole genome shotgun (WGS) entry which is preliminary data.</text>
</comment>
<evidence type="ECO:0000256" key="3">
    <source>
        <dbReference type="ARBA" id="ARBA00004613"/>
    </source>
</evidence>
<keyword evidence="8 17" id="KW-0732">Signal</keyword>
<evidence type="ECO:0000256" key="11">
    <source>
        <dbReference type="ARBA" id="ARBA00023157"/>
    </source>
</evidence>
<keyword evidence="10 16" id="KW-0472">Membrane</keyword>
<evidence type="ECO:0000256" key="14">
    <source>
        <dbReference type="PROSITE-ProRule" id="PRU01356"/>
    </source>
</evidence>
<dbReference type="InterPro" id="IPR052337">
    <property type="entry name" value="SAT4-like"/>
</dbReference>
<protein>
    <recommendedName>
        <fullName evidence="18">CFEM domain-containing protein</fullName>
    </recommendedName>
</protein>
<dbReference type="EMBL" id="SRRH01000096">
    <property type="protein sequence ID" value="KAG6299339.1"/>
    <property type="molecule type" value="Genomic_DNA"/>
</dbReference>
<keyword evidence="5" id="KW-0964">Secreted</keyword>
<dbReference type="AlphaFoldDB" id="A0A9P7QJC9"/>
<evidence type="ECO:0000256" key="5">
    <source>
        <dbReference type="ARBA" id="ARBA00022525"/>
    </source>
</evidence>
<comment type="similarity">
    <text evidence="4">Belongs to the RBT5 family.</text>
</comment>
<keyword evidence="6" id="KW-0336">GPI-anchor</keyword>
<dbReference type="Pfam" id="PF05730">
    <property type="entry name" value="CFEM"/>
    <property type="match status" value="1"/>
</dbReference>
<comment type="subcellular location">
    <subcellularLocation>
        <location evidence="2">Membrane</location>
        <topology evidence="2">Lipid-anchor</topology>
        <topology evidence="2">GPI-anchor</topology>
    </subcellularLocation>
    <subcellularLocation>
        <location evidence="1">Membrane</location>
        <topology evidence="1">Multi-pass membrane protein</topology>
    </subcellularLocation>
    <subcellularLocation>
        <location evidence="3">Secreted</location>
    </subcellularLocation>
</comment>
<dbReference type="PROSITE" id="PS52012">
    <property type="entry name" value="CFEM"/>
    <property type="match status" value="1"/>
</dbReference>
<dbReference type="PANTHER" id="PTHR33048">
    <property type="entry name" value="PTH11-LIKE INTEGRAL MEMBRANE PROTEIN (AFU_ORTHOLOGUE AFUA_5G11245)"/>
    <property type="match status" value="1"/>
</dbReference>
<keyword evidence="12" id="KW-0449">Lipoprotein</keyword>
<keyword evidence="11 14" id="KW-1015">Disulfide bond</keyword>
<dbReference type="InterPro" id="IPR049326">
    <property type="entry name" value="Rhodopsin_dom_fungi"/>
</dbReference>
<evidence type="ECO:0000256" key="1">
    <source>
        <dbReference type="ARBA" id="ARBA00004141"/>
    </source>
</evidence>
<dbReference type="PANTHER" id="PTHR33048:SF143">
    <property type="entry name" value="EXTRACELLULAR MEMBRANE PROTEIN CFEM DOMAIN-CONTAINING PROTEIN-RELATED"/>
    <property type="match status" value="1"/>
</dbReference>